<evidence type="ECO:0000256" key="2">
    <source>
        <dbReference type="SAM" id="MobiDB-lite"/>
    </source>
</evidence>
<keyword evidence="1" id="KW-0539">Nucleus</keyword>
<dbReference type="PANTHER" id="PTHR47654">
    <property type="entry name" value="ZN(II)2CYS6 TRANSCRIPTION FACTOR (EUROFUNG)-RELATED"/>
    <property type="match status" value="1"/>
</dbReference>
<comment type="caution">
    <text evidence="4">The sequence shown here is derived from an EMBL/GenBank/DDBJ whole genome shotgun (WGS) entry which is preliminary data.</text>
</comment>
<evidence type="ECO:0000259" key="3">
    <source>
        <dbReference type="SMART" id="SM00906"/>
    </source>
</evidence>
<protein>
    <submittedName>
        <fullName evidence="4">Fungal-specific transcription factor domain-containing protein</fullName>
    </submittedName>
</protein>
<dbReference type="OrthoDB" id="424974at2759"/>
<feature type="region of interest" description="Disordered" evidence="2">
    <location>
        <begin position="105"/>
        <end position="137"/>
    </location>
</feature>
<dbReference type="Proteomes" id="UP000481861">
    <property type="component" value="Unassembled WGS sequence"/>
</dbReference>
<proteinExistence type="predicted"/>
<evidence type="ECO:0000313" key="4">
    <source>
        <dbReference type="EMBL" id="KAF2870977.1"/>
    </source>
</evidence>
<feature type="region of interest" description="Disordered" evidence="2">
    <location>
        <begin position="361"/>
        <end position="389"/>
    </location>
</feature>
<dbReference type="EMBL" id="JAADJZ010000012">
    <property type="protein sequence ID" value="KAF2870977.1"/>
    <property type="molecule type" value="Genomic_DNA"/>
</dbReference>
<reference evidence="4 5" key="1">
    <citation type="submission" date="2020-01" db="EMBL/GenBank/DDBJ databases">
        <authorList>
            <consortium name="DOE Joint Genome Institute"/>
            <person name="Haridas S."/>
            <person name="Albert R."/>
            <person name="Binder M."/>
            <person name="Bloem J."/>
            <person name="Labutti K."/>
            <person name="Salamov A."/>
            <person name="Andreopoulos B."/>
            <person name="Baker S.E."/>
            <person name="Barry K."/>
            <person name="Bills G."/>
            <person name="Bluhm B.H."/>
            <person name="Cannon C."/>
            <person name="Castanera R."/>
            <person name="Culley D.E."/>
            <person name="Daum C."/>
            <person name="Ezra D."/>
            <person name="Gonzalez J.B."/>
            <person name="Henrissat B."/>
            <person name="Kuo A."/>
            <person name="Liang C."/>
            <person name="Lipzen A."/>
            <person name="Lutzoni F."/>
            <person name="Magnuson J."/>
            <person name="Mondo S."/>
            <person name="Nolan M."/>
            <person name="Ohm R."/>
            <person name="Pangilinan J."/>
            <person name="Park H.-J.H."/>
            <person name="Ramirez L."/>
            <person name="Alfaro M."/>
            <person name="Sun H."/>
            <person name="Tritt A."/>
            <person name="Yoshinaga Y."/>
            <person name="Zwiers L.-H.L."/>
            <person name="Turgeon B.G."/>
            <person name="Goodwin S.B."/>
            <person name="Spatafora J.W."/>
            <person name="Crous P.W."/>
            <person name="Grigoriev I.V."/>
        </authorList>
    </citation>
    <scope>NUCLEOTIDE SEQUENCE [LARGE SCALE GENOMIC DNA]</scope>
    <source>
        <strain evidence="4 5">CBS 611.86</strain>
    </source>
</reference>
<dbReference type="GO" id="GO:0003677">
    <property type="term" value="F:DNA binding"/>
    <property type="evidence" value="ECO:0007669"/>
    <property type="project" value="InterPro"/>
</dbReference>
<dbReference type="GO" id="GO:0006351">
    <property type="term" value="P:DNA-templated transcription"/>
    <property type="evidence" value="ECO:0007669"/>
    <property type="project" value="InterPro"/>
</dbReference>
<feature type="compositionally biased region" description="Polar residues" evidence="2">
    <location>
        <begin position="125"/>
        <end position="137"/>
    </location>
</feature>
<name>A0A7C8I4Z7_9PLEO</name>
<keyword evidence="5" id="KW-1185">Reference proteome</keyword>
<dbReference type="InterPro" id="IPR007219">
    <property type="entry name" value="XnlR_reg_dom"/>
</dbReference>
<dbReference type="InterPro" id="IPR053230">
    <property type="entry name" value="Trans_reg_galc"/>
</dbReference>
<dbReference type="AlphaFoldDB" id="A0A7C8I4Z7"/>
<dbReference type="GO" id="GO:0008270">
    <property type="term" value="F:zinc ion binding"/>
    <property type="evidence" value="ECO:0007669"/>
    <property type="project" value="InterPro"/>
</dbReference>
<evidence type="ECO:0000313" key="5">
    <source>
        <dbReference type="Proteomes" id="UP000481861"/>
    </source>
</evidence>
<dbReference type="Pfam" id="PF04082">
    <property type="entry name" value="Fungal_trans"/>
    <property type="match status" value="1"/>
</dbReference>
<dbReference type="CDD" id="cd12148">
    <property type="entry name" value="fungal_TF_MHR"/>
    <property type="match status" value="1"/>
</dbReference>
<accession>A0A7C8I4Z7</accession>
<feature type="region of interest" description="Disordered" evidence="2">
    <location>
        <begin position="25"/>
        <end position="58"/>
    </location>
</feature>
<gene>
    <name evidence="4" type="ORF">BDV95DRAFT_607266</name>
</gene>
<dbReference type="SMART" id="SM00906">
    <property type="entry name" value="Fungal_trans"/>
    <property type="match status" value="1"/>
</dbReference>
<dbReference type="PANTHER" id="PTHR47654:SF5">
    <property type="entry name" value="TRANSCRIPTION FACTOR DOMAIN-CONTAINING PROTEIN"/>
    <property type="match status" value="1"/>
</dbReference>
<evidence type="ECO:0000256" key="1">
    <source>
        <dbReference type="ARBA" id="ARBA00023242"/>
    </source>
</evidence>
<organism evidence="4 5">
    <name type="scientific">Massariosphaeria phaeospora</name>
    <dbReference type="NCBI Taxonomy" id="100035"/>
    <lineage>
        <taxon>Eukaryota</taxon>
        <taxon>Fungi</taxon>
        <taxon>Dikarya</taxon>
        <taxon>Ascomycota</taxon>
        <taxon>Pezizomycotina</taxon>
        <taxon>Dothideomycetes</taxon>
        <taxon>Pleosporomycetidae</taxon>
        <taxon>Pleosporales</taxon>
        <taxon>Pleosporales incertae sedis</taxon>
        <taxon>Massariosphaeria</taxon>
    </lineage>
</organism>
<sequence length="730" mass="82287">MHNLLKVLRDFVSAEHKRDIDAVLGRVDPRDTGSAGLSQTHRHDESDDAGSDTDTSSHEFHGLDVLEEDLLRNEQSRATGFVGRSSEIKLLQRLKLQTESLGAASRSEDFHGLSSDGAGAGPSPIGSTQSRPQQDYHSAPVTISTSTFYLDCTKVEVNHNVDPWELPDFETAMKLLDCYMDNVHDSFPILPKTFIVGELHRHYAARQQNPILPVSSDWLAVLNLTFAIAAKYSHLTKASWRAKDEQDHFIYRSRAQILGVDAQPFLPHPPDLPQIQMTALLAFYFMTIGHINRAWVVLGSSIRFAYALGLHVRNLDRGVSEVKKETQVRLWWGLHSLEGILSMIIGRPSFVHQDYHSAPFPSPLPVEEPERRQSQVQESHGVPVMNRHPETIPTISRSSTIASYLRSRAQIGLISQRAMNTVYSAGIVQRSWRYIQRSIETLDADLGAWSASISPELNFLYGDNGLRRERLILEMQHISTKILITRPCLCKLDDRVPGFGVAPDEFINQTARSCVEAAISLTQILPNPINATYLYQMGPWWSLTHNLMQALTILLLEVSHSTITIVDRGEEALSAIKRLIRWLREMKTTDQIAERAYTMAFGILQRLADPVKSNISDLLREDAAIFTSSETPMTDYDSTLDQYAQQNLFPIDGYQQQFLGQTQQPEPFYPVHPGHESTFSFSDQPVPVPGPYSTTFFGPSFSTPHDEQNYFSSNEVSRILEDFNTDFPEQ</sequence>
<feature type="domain" description="Xylanolytic transcriptional activator regulatory" evidence="3">
    <location>
        <begin position="294"/>
        <end position="367"/>
    </location>
</feature>